<sequence>MHDLGGWWELLKLCALGAAFGLVGGIVRVMRKGVRGWLDLLTQIVVSAFCGVLAFSLLADKVPDIALVGLCGIAGNSGGMLLDALRFRLIKRMYDR</sequence>
<name>A0A8S5LVH7_9CAUD</name>
<dbReference type="Pfam" id="PF16083">
    <property type="entry name" value="Phage_holin_3_3"/>
    <property type="match status" value="1"/>
</dbReference>
<keyword evidence="1" id="KW-0812">Transmembrane</keyword>
<feature type="transmembrane region" description="Helical" evidence="1">
    <location>
        <begin position="65"/>
        <end position="85"/>
    </location>
</feature>
<feature type="transmembrane region" description="Helical" evidence="1">
    <location>
        <begin position="6"/>
        <end position="30"/>
    </location>
</feature>
<reference evidence="2" key="1">
    <citation type="journal article" date="2021" name="Proc. Natl. Acad. Sci. U.S.A.">
        <title>A Catalog of Tens of Thousands of Viruses from Human Metagenomes Reveals Hidden Associations with Chronic Diseases.</title>
        <authorList>
            <person name="Tisza M.J."/>
            <person name="Buck C.B."/>
        </authorList>
    </citation>
    <scope>NUCLEOTIDE SEQUENCE</scope>
    <source>
        <strain evidence="2">Ctc5632</strain>
    </source>
</reference>
<evidence type="ECO:0000313" key="2">
    <source>
        <dbReference type="EMBL" id="DAD73980.1"/>
    </source>
</evidence>
<accession>A0A8S5LVH7</accession>
<evidence type="ECO:0000256" key="1">
    <source>
        <dbReference type="SAM" id="Phobius"/>
    </source>
</evidence>
<keyword evidence="1" id="KW-0472">Membrane</keyword>
<dbReference type="EMBL" id="BK014749">
    <property type="protein sequence ID" value="DAD73980.1"/>
    <property type="molecule type" value="Genomic_DNA"/>
</dbReference>
<proteinExistence type="predicted"/>
<organism evidence="2">
    <name type="scientific">Podoviridae sp. ctc5632</name>
    <dbReference type="NCBI Taxonomy" id="2826565"/>
    <lineage>
        <taxon>Viruses</taxon>
        <taxon>Duplodnaviria</taxon>
        <taxon>Heunggongvirae</taxon>
        <taxon>Uroviricota</taxon>
        <taxon>Caudoviricetes</taxon>
    </lineage>
</organism>
<feature type="transmembrane region" description="Helical" evidence="1">
    <location>
        <begin position="37"/>
        <end position="59"/>
    </location>
</feature>
<keyword evidence="1" id="KW-1133">Transmembrane helix</keyword>
<protein>
    <submittedName>
        <fullName evidence="2">Holin</fullName>
    </submittedName>
</protein>
<dbReference type="InterPro" id="IPR032126">
    <property type="entry name" value="LydA_holin"/>
</dbReference>